<organism evidence="2">
    <name type="scientific">Volvox carteri f. nagariensis</name>
    <dbReference type="NCBI Taxonomy" id="3068"/>
    <lineage>
        <taxon>Eukaryota</taxon>
        <taxon>Viridiplantae</taxon>
        <taxon>Chlorophyta</taxon>
        <taxon>core chlorophytes</taxon>
        <taxon>Chlorophyceae</taxon>
        <taxon>CS clade</taxon>
        <taxon>Chlamydomonadales</taxon>
        <taxon>Volvocaceae</taxon>
        <taxon>Volvox</taxon>
    </lineage>
</organism>
<keyword evidence="2" id="KW-1185">Reference proteome</keyword>
<dbReference type="OrthoDB" id="10641859at2759"/>
<accession>D8TMC9</accession>
<name>D8TMC9_VOLCA</name>
<dbReference type="GeneID" id="9620396"/>
<gene>
    <name evidence="1" type="ORF">VOLCADRAFT_87829</name>
</gene>
<dbReference type="AlphaFoldDB" id="D8TMC9"/>
<reference evidence="1 2" key="1">
    <citation type="journal article" date="2010" name="Science">
        <title>Genomic analysis of organismal complexity in the multicellular green alga Volvox carteri.</title>
        <authorList>
            <person name="Prochnik S.E."/>
            <person name="Umen J."/>
            <person name="Nedelcu A.M."/>
            <person name="Hallmann A."/>
            <person name="Miller S.M."/>
            <person name="Nishii I."/>
            <person name="Ferris P."/>
            <person name="Kuo A."/>
            <person name="Mitros T."/>
            <person name="Fritz-Laylin L.K."/>
            <person name="Hellsten U."/>
            <person name="Chapman J."/>
            <person name="Simakov O."/>
            <person name="Rensing S.A."/>
            <person name="Terry A."/>
            <person name="Pangilinan J."/>
            <person name="Kapitonov V."/>
            <person name="Jurka J."/>
            <person name="Salamov A."/>
            <person name="Shapiro H."/>
            <person name="Schmutz J."/>
            <person name="Grimwood J."/>
            <person name="Lindquist E."/>
            <person name="Lucas S."/>
            <person name="Grigoriev I.V."/>
            <person name="Schmitt R."/>
            <person name="Kirk D."/>
            <person name="Rokhsar D.S."/>
        </authorList>
    </citation>
    <scope>NUCLEOTIDE SEQUENCE [LARGE SCALE GENOMIC DNA]</scope>
    <source>
        <strain evidence="2">f. Nagariensis / Eve</strain>
    </source>
</reference>
<evidence type="ECO:0000313" key="1">
    <source>
        <dbReference type="EMBL" id="EFJ51621.1"/>
    </source>
</evidence>
<dbReference type="EMBL" id="GL378327">
    <property type="protein sequence ID" value="EFJ51621.1"/>
    <property type="molecule type" value="Genomic_DNA"/>
</dbReference>
<protein>
    <submittedName>
        <fullName evidence="1">Uncharacterized protein</fullName>
    </submittedName>
</protein>
<dbReference type="InParanoid" id="D8TMC9"/>
<sequence>MVAFKGETIPARGCVLHPILVSGHNKLLPVCWIALRSSGQRSGAHISEQAVDEVGQLASQYAQLAKKVHDLQSDSISWLNQAKGRGGSIQHEDHHLKVLIDKAEKRDPIVLAAAAPRTALMAGMGGVRDDSWLYCSRYGSIINSGRGCGVKLYHMYGAHRLYPVVPQSAIAVRHHQVHLYGGSGPQVGQLEQLPRGQVVRLRGQ</sequence>
<dbReference type="RefSeq" id="XP_002947573.1">
    <property type="nucleotide sequence ID" value="XM_002947527.1"/>
</dbReference>
<evidence type="ECO:0000313" key="2">
    <source>
        <dbReference type="Proteomes" id="UP000001058"/>
    </source>
</evidence>
<dbReference type="Proteomes" id="UP000001058">
    <property type="component" value="Unassembled WGS sequence"/>
</dbReference>
<proteinExistence type="predicted"/>
<dbReference type="KEGG" id="vcn:VOLCADRAFT_87829"/>